<gene>
    <name evidence="12" type="primary">ddl</name>
    <name evidence="18" type="ORF">L1O03_07520</name>
</gene>
<dbReference type="GO" id="GO:0009252">
    <property type="term" value="P:peptidoglycan biosynthetic process"/>
    <property type="evidence" value="ECO:0007669"/>
    <property type="project" value="UniProtKB-UniRule"/>
</dbReference>
<dbReference type="AlphaFoldDB" id="A0A9X1U0Q0"/>
<evidence type="ECO:0000256" key="10">
    <source>
        <dbReference type="ARBA" id="ARBA00023211"/>
    </source>
</evidence>
<evidence type="ECO:0000256" key="12">
    <source>
        <dbReference type="HAMAP-Rule" id="MF_00047"/>
    </source>
</evidence>
<comment type="cofactor">
    <cofactor evidence="15">
        <name>Mg(2+)</name>
        <dbReference type="ChEBI" id="CHEBI:18420"/>
    </cofactor>
    <cofactor evidence="15">
        <name>Mn(2+)</name>
        <dbReference type="ChEBI" id="CHEBI:29035"/>
    </cofactor>
    <text evidence="15">Binds 2 magnesium or manganese ions per subunit.</text>
</comment>
<dbReference type="SUPFAM" id="SSF56059">
    <property type="entry name" value="Glutathione synthetase ATP-binding domain-like"/>
    <property type="match status" value="1"/>
</dbReference>
<dbReference type="InterPro" id="IPR011127">
    <property type="entry name" value="Dala_Dala_lig_N"/>
</dbReference>
<feature type="active site" evidence="13">
    <location>
        <position position="20"/>
    </location>
</feature>
<evidence type="ECO:0000256" key="5">
    <source>
        <dbReference type="ARBA" id="ARBA00022741"/>
    </source>
</evidence>
<evidence type="ECO:0000313" key="18">
    <source>
        <dbReference type="EMBL" id="MCF4007024.1"/>
    </source>
</evidence>
<keyword evidence="3 12" id="KW-0436">Ligase</keyword>
<comment type="subcellular location">
    <subcellularLocation>
        <location evidence="12">Cytoplasm</location>
    </subcellularLocation>
</comment>
<dbReference type="SUPFAM" id="SSF52440">
    <property type="entry name" value="PreATP-grasp domain"/>
    <property type="match status" value="1"/>
</dbReference>
<dbReference type="GO" id="GO:0008360">
    <property type="term" value="P:regulation of cell shape"/>
    <property type="evidence" value="ECO:0007669"/>
    <property type="project" value="UniProtKB-KW"/>
</dbReference>
<dbReference type="InterPro" id="IPR011761">
    <property type="entry name" value="ATP-grasp"/>
</dbReference>
<dbReference type="PANTHER" id="PTHR23132">
    <property type="entry name" value="D-ALANINE--D-ALANINE LIGASE"/>
    <property type="match status" value="1"/>
</dbReference>
<organism evidence="18 19">
    <name type="scientific">Corynebacterium uropygiale</name>
    <dbReference type="NCBI Taxonomy" id="1775911"/>
    <lineage>
        <taxon>Bacteria</taxon>
        <taxon>Bacillati</taxon>
        <taxon>Actinomycetota</taxon>
        <taxon>Actinomycetes</taxon>
        <taxon>Mycobacteriales</taxon>
        <taxon>Corynebacteriaceae</taxon>
        <taxon>Corynebacterium</taxon>
    </lineage>
</organism>
<evidence type="ECO:0000256" key="7">
    <source>
        <dbReference type="ARBA" id="ARBA00022842"/>
    </source>
</evidence>
<keyword evidence="9 12" id="KW-0573">Peptidoglycan synthesis</keyword>
<dbReference type="InterPro" id="IPR005905">
    <property type="entry name" value="D_ala_D_ala"/>
</dbReference>
<dbReference type="GO" id="GO:0008716">
    <property type="term" value="F:D-alanine-D-alanine ligase activity"/>
    <property type="evidence" value="ECO:0007669"/>
    <property type="project" value="UniProtKB-UniRule"/>
</dbReference>
<comment type="caution">
    <text evidence="18">The sequence shown here is derived from an EMBL/GenBank/DDBJ whole genome shotgun (WGS) entry which is preliminary data.</text>
</comment>
<evidence type="ECO:0000256" key="3">
    <source>
        <dbReference type="ARBA" id="ARBA00022598"/>
    </source>
</evidence>
<evidence type="ECO:0000256" key="13">
    <source>
        <dbReference type="PIRSR" id="PIRSR039102-1"/>
    </source>
</evidence>
<reference evidence="18" key="1">
    <citation type="submission" date="2022-01" db="EMBL/GenBank/DDBJ databases">
        <title>Corynebacterium sp. nov isolated from isolated from the feces of the greater white-fronted geese (Anser albifrons) at Poyang Lake, PR China.</title>
        <authorList>
            <person name="Liu Q."/>
        </authorList>
    </citation>
    <scope>NUCLEOTIDE SEQUENCE</scope>
    <source>
        <strain evidence="18">JCM 32435</strain>
    </source>
</reference>
<feature type="active site" evidence="13">
    <location>
        <position position="193"/>
    </location>
</feature>
<dbReference type="NCBIfam" id="NF002528">
    <property type="entry name" value="PRK01966.1-4"/>
    <property type="match status" value="1"/>
</dbReference>
<dbReference type="EC" id="6.3.2.4" evidence="12"/>
<name>A0A9X1U0Q0_9CORY</name>
<evidence type="ECO:0000259" key="17">
    <source>
        <dbReference type="PROSITE" id="PS50975"/>
    </source>
</evidence>
<keyword evidence="8 12" id="KW-0133">Cell shape</keyword>
<feature type="binding site" evidence="14">
    <location>
        <begin position="193"/>
        <end position="194"/>
    </location>
    <ligand>
        <name>ATP</name>
        <dbReference type="ChEBI" id="CHEBI:30616"/>
    </ligand>
</feature>
<feature type="binding site" evidence="15">
    <location>
        <position position="309"/>
    </location>
    <ligand>
        <name>Mg(2+)</name>
        <dbReference type="ChEBI" id="CHEBI:18420"/>
        <label>1</label>
    </ligand>
</feature>
<feature type="binding site" evidence="15">
    <location>
        <position position="321"/>
    </location>
    <ligand>
        <name>Mg(2+)</name>
        <dbReference type="ChEBI" id="CHEBI:18420"/>
        <label>1</label>
    </ligand>
</feature>
<evidence type="ECO:0000256" key="6">
    <source>
        <dbReference type="ARBA" id="ARBA00022840"/>
    </source>
</evidence>
<evidence type="ECO:0000256" key="15">
    <source>
        <dbReference type="PIRSR" id="PIRSR039102-3"/>
    </source>
</evidence>
<keyword evidence="6 16" id="KW-0067">ATP-binding</keyword>
<keyword evidence="4 15" id="KW-0479">Metal-binding</keyword>
<keyword evidence="7 15" id="KW-0460">Magnesium</keyword>
<keyword evidence="5 14" id="KW-0547">Nucleotide-binding</keyword>
<dbReference type="InterPro" id="IPR016185">
    <property type="entry name" value="PreATP-grasp_dom_sf"/>
</dbReference>
<dbReference type="Gene3D" id="3.30.470.20">
    <property type="entry name" value="ATP-grasp fold, B domain"/>
    <property type="match status" value="1"/>
</dbReference>
<evidence type="ECO:0000256" key="14">
    <source>
        <dbReference type="PIRSR" id="PIRSR039102-2"/>
    </source>
</evidence>
<dbReference type="GO" id="GO:0005524">
    <property type="term" value="F:ATP binding"/>
    <property type="evidence" value="ECO:0007669"/>
    <property type="project" value="UniProtKB-UniRule"/>
</dbReference>
<evidence type="ECO:0000313" key="19">
    <source>
        <dbReference type="Proteomes" id="UP001139336"/>
    </source>
</evidence>
<feature type="binding site" evidence="14">
    <location>
        <begin position="320"/>
        <end position="321"/>
    </location>
    <ligand>
        <name>ATP</name>
        <dbReference type="ChEBI" id="CHEBI:30616"/>
    </ligand>
</feature>
<dbReference type="RefSeq" id="WP_236119134.1">
    <property type="nucleotide sequence ID" value="NZ_JAKGSI010000003.1"/>
</dbReference>
<dbReference type="InterPro" id="IPR011095">
    <property type="entry name" value="Dala_Dala_lig_C"/>
</dbReference>
<evidence type="ECO:0000256" key="2">
    <source>
        <dbReference type="ARBA" id="ARBA00010871"/>
    </source>
</evidence>
<dbReference type="PROSITE" id="PS00843">
    <property type="entry name" value="DALA_DALA_LIGASE_1"/>
    <property type="match status" value="1"/>
</dbReference>
<keyword evidence="10 15" id="KW-0464">Manganese</keyword>
<dbReference type="NCBIfam" id="TIGR01205">
    <property type="entry name" value="D_ala_D_alaTIGR"/>
    <property type="match status" value="1"/>
</dbReference>
<dbReference type="GO" id="GO:0071555">
    <property type="term" value="P:cell wall organization"/>
    <property type="evidence" value="ECO:0007669"/>
    <property type="project" value="UniProtKB-KW"/>
</dbReference>
<evidence type="ECO:0000256" key="16">
    <source>
        <dbReference type="PROSITE-ProRule" id="PRU00409"/>
    </source>
</evidence>
<dbReference type="PROSITE" id="PS50975">
    <property type="entry name" value="ATP_GRASP"/>
    <property type="match status" value="1"/>
</dbReference>
<proteinExistence type="inferred from homology"/>
<feature type="binding site" evidence="14">
    <location>
        <position position="146"/>
    </location>
    <ligand>
        <name>ATP</name>
        <dbReference type="ChEBI" id="CHEBI:30616"/>
    </ligand>
</feature>
<keyword evidence="19" id="KW-1185">Reference proteome</keyword>
<evidence type="ECO:0000256" key="8">
    <source>
        <dbReference type="ARBA" id="ARBA00022960"/>
    </source>
</evidence>
<dbReference type="HAMAP" id="MF_00047">
    <property type="entry name" value="Dala_Dala_lig"/>
    <property type="match status" value="1"/>
</dbReference>
<evidence type="ECO:0000256" key="11">
    <source>
        <dbReference type="ARBA" id="ARBA00023316"/>
    </source>
</evidence>
<dbReference type="Gene3D" id="3.40.50.20">
    <property type="match status" value="1"/>
</dbReference>
<evidence type="ECO:0000256" key="9">
    <source>
        <dbReference type="ARBA" id="ARBA00022984"/>
    </source>
</evidence>
<feature type="binding site" evidence="15">
    <location>
        <position position="323"/>
    </location>
    <ligand>
        <name>Mg(2+)</name>
        <dbReference type="ChEBI" id="CHEBI:18420"/>
        <label>2</label>
    </ligand>
</feature>
<dbReference type="Gene3D" id="3.30.1490.20">
    <property type="entry name" value="ATP-grasp fold, A domain"/>
    <property type="match status" value="1"/>
</dbReference>
<keyword evidence="12" id="KW-0963">Cytoplasm</keyword>
<feature type="domain" description="ATP-grasp" evidence="17">
    <location>
        <begin position="150"/>
        <end position="354"/>
    </location>
</feature>
<feature type="binding site" evidence="14">
    <location>
        <begin position="223"/>
        <end position="230"/>
    </location>
    <ligand>
        <name>ATP</name>
        <dbReference type="ChEBI" id="CHEBI:30616"/>
    </ligand>
</feature>
<feature type="active site" evidence="13">
    <location>
        <position position="332"/>
    </location>
</feature>
<evidence type="ECO:0000256" key="4">
    <source>
        <dbReference type="ARBA" id="ARBA00022723"/>
    </source>
</evidence>
<dbReference type="PANTHER" id="PTHR23132:SF25">
    <property type="entry name" value="D-ALANINE--D-ALANINE LIGASE A"/>
    <property type="match status" value="1"/>
</dbReference>
<dbReference type="Proteomes" id="UP001139336">
    <property type="component" value="Unassembled WGS sequence"/>
</dbReference>
<comment type="catalytic activity">
    <reaction evidence="12">
        <text>2 D-alanine + ATP = D-alanyl-D-alanine + ADP + phosphate + H(+)</text>
        <dbReference type="Rhea" id="RHEA:11224"/>
        <dbReference type="ChEBI" id="CHEBI:15378"/>
        <dbReference type="ChEBI" id="CHEBI:30616"/>
        <dbReference type="ChEBI" id="CHEBI:43474"/>
        <dbReference type="ChEBI" id="CHEBI:57416"/>
        <dbReference type="ChEBI" id="CHEBI:57822"/>
        <dbReference type="ChEBI" id="CHEBI:456216"/>
        <dbReference type="EC" id="6.3.2.4"/>
    </reaction>
</comment>
<dbReference type="PROSITE" id="PS00844">
    <property type="entry name" value="DALA_DALA_LIGASE_2"/>
    <property type="match status" value="1"/>
</dbReference>
<comment type="function">
    <text evidence="12">Cell wall formation.</text>
</comment>
<dbReference type="GO" id="GO:0046872">
    <property type="term" value="F:metal ion binding"/>
    <property type="evidence" value="ECO:0007669"/>
    <property type="project" value="UniProtKB-KW"/>
</dbReference>
<dbReference type="Pfam" id="PF07478">
    <property type="entry name" value="Dala_Dala_lig_C"/>
    <property type="match status" value="1"/>
</dbReference>
<sequence>MSSSTTRTRVAVIYGGRSSEHNVSCVSAGAIMAHLDAEAFEVIPVGITAAGRWVTGEKDPEKLRTVDRVLPSVDDSAPEIYLSVNPERRGELRFVEDGSLYAQVDVAFPVLHGPFGEDGTIQGFFELSGLPYVGPGVLASACGMDKEYTKKIMREAGIPVTRDIVVCGRTELTAEEREYLGLPVFVKPARGGSSIGVSKVEAWDELSEAITQAALQDPKVLVEAELIGDEVEVGVLEFPDGRILSSVPAKLNGTNSSEEGFYGFETKYLDDVVSASIPAPYDEETTTRLRQLAETAFTAMNARGLARVDFFLTAEGPILNEVNTMPGFTPISMYPQVFGATGIDYAELLSILIRQAAEPKNEEHVEDTTLRG</sequence>
<keyword evidence="11 12" id="KW-0961">Cell wall biogenesis/degradation</keyword>
<feature type="binding site" evidence="14">
    <location>
        <begin position="185"/>
        <end position="187"/>
    </location>
    <ligand>
        <name>ATP</name>
        <dbReference type="ChEBI" id="CHEBI:30616"/>
    </ligand>
</feature>
<comment type="similarity">
    <text evidence="2 12">Belongs to the D-alanine--D-alanine ligase family.</text>
</comment>
<dbReference type="InterPro" id="IPR013815">
    <property type="entry name" value="ATP_grasp_subdomain_1"/>
</dbReference>
<protein>
    <recommendedName>
        <fullName evidence="12">D-alanine--D-alanine ligase</fullName>
        <ecNumber evidence="12">6.3.2.4</ecNumber>
    </recommendedName>
    <alternativeName>
        <fullName evidence="12">D-Ala-D-Ala ligase</fullName>
    </alternativeName>
    <alternativeName>
        <fullName evidence="12">D-alanylalanine synthetase</fullName>
    </alternativeName>
</protein>
<dbReference type="Pfam" id="PF01820">
    <property type="entry name" value="Dala_Dala_lig_N"/>
    <property type="match status" value="1"/>
</dbReference>
<dbReference type="EMBL" id="JAKGSI010000003">
    <property type="protein sequence ID" value="MCF4007024.1"/>
    <property type="molecule type" value="Genomic_DNA"/>
</dbReference>
<accession>A0A9X1U0Q0</accession>
<dbReference type="GO" id="GO:0005829">
    <property type="term" value="C:cytosol"/>
    <property type="evidence" value="ECO:0007669"/>
    <property type="project" value="TreeGrafter"/>
</dbReference>
<feature type="binding site" evidence="15">
    <location>
        <position position="321"/>
    </location>
    <ligand>
        <name>Mg(2+)</name>
        <dbReference type="ChEBI" id="CHEBI:18420"/>
        <label>2</label>
    </ligand>
</feature>
<evidence type="ECO:0000256" key="1">
    <source>
        <dbReference type="ARBA" id="ARBA00001936"/>
    </source>
</evidence>
<dbReference type="PIRSF" id="PIRSF039102">
    <property type="entry name" value="Ddl/VanB"/>
    <property type="match status" value="1"/>
</dbReference>
<comment type="cofactor">
    <cofactor evidence="1">
        <name>Mn(2+)</name>
        <dbReference type="ChEBI" id="CHEBI:29035"/>
    </cofactor>
</comment>
<dbReference type="InterPro" id="IPR000291">
    <property type="entry name" value="D-Ala_lig_Van_CS"/>
</dbReference>
<comment type="pathway">
    <text evidence="12">Cell wall biogenesis; peptidoglycan biosynthesis.</text>
</comment>